<gene>
    <name evidence="3" type="ORF">RESH_04568</name>
</gene>
<organism evidence="3 4">
    <name type="scientific">Rhodopirellula europaea SH398</name>
    <dbReference type="NCBI Taxonomy" id="1263868"/>
    <lineage>
        <taxon>Bacteria</taxon>
        <taxon>Pseudomonadati</taxon>
        <taxon>Planctomycetota</taxon>
        <taxon>Planctomycetia</taxon>
        <taxon>Pirellulales</taxon>
        <taxon>Pirellulaceae</taxon>
        <taxon>Rhodopirellula</taxon>
    </lineage>
</organism>
<keyword evidence="2" id="KW-0472">Membrane</keyword>
<dbReference type="PATRIC" id="fig|1263868.3.peg.4956"/>
<protein>
    <submittedName>
        <fullName evidence="3">Uncharacterized protein</fullName>
    </submittedName>
</protein>
<reference evidence="3 4" key="1">
    <citation type="journal article" date="2013" name="Mar. Genomics">
        <title>Expression of sulfatases in Rhodopirellula baltica and the diversity of sulfatases in the genus Rhodopirellula.</title>
        <authorList>
            <person name="Wegner C.E."/>
            <person name="Richter-Heitmann T."/>
            <person name="Klindworth A."/>
            <person name="Klockow C."/>
            <person name="Richter M."/>
            <person name="Achstetter T."/>
            <person name="Glockner F.O."/>
            <person name="Harder J."/>
        </authorList>
    </citation>
    <scope>NUCLEOTIDE SEQUENCE [LARGE SCALE GENOMIC DNA]</scope>
    <source>
        <strain evidence="3 4">SH398</strain>
    </source>
</reference>
<name>M5SB05_9BACT</name>
<keyword evidence="2" id="KW-0812">Transmembrane</keyword>
<feature type="region of interest" description="Disordered" evidence="1">
    <location>
        <begin position="289"/>
        <end position="310"/>
    </location>
</feature>
<dbReference type="Proteomes" id="UP000011996">
    <property type="component" value="Unassembled WGS sequence"/>
</dbReference>
<feature type="transmembrane region" description="Helical" evidence="2">
    <location>
        <begin position="153"/>
        <end position="172"/>
    </location>
</feature>
<evidence type="ECO:0000256" key="1">
    <source>
        <dbReference type="SAM" id="MobiDB-lite"/>
    </source>
</evidence>
<comment type="caution">
    <text evidence="3">The sequence shown here is derived from an EMBL/GenBank/DDBJ whole genome shotgun (WGS) entry which is preliminary data.</text>
</comment>
<evidence type="ECO:0000256" key="2">
    <source>
        <dbReference type="SAM" id="Phobius"/>
    </source>
</evidence>
<dbReference type="STRING" id="1263868.RESH_04568"/>
<keyword evidence="2" id="KW-1133">Transmembrane helix</keyword>
<evidence type="ECO:0000313" key="3">
    <source>
        <dbReference type="EMBL" id="EMI24857.1"/>
    </source>
</evidence>
<dbReference type="EMBL" id="ANOF01000146">
    <property type="protein sequence ID" value="EMI24857.1"/>
    <property type="molecule type" value="Genomic_DNA"/>
</dbReference>
<evidence type="ECO:0000313" key="4">
    <source>
        <dbReference type="Proteomes" id="UP000011996"/>
    </source>
</evidence>
<feature type="compositionally biased region" description="Polar residues" evidence="1">
    <location>
        <begin position="300"/>
        <end position="310"/>
    </location>
</feature>
<dbReference type="AlphaFoldDB" id="M5SB05"/>
<accession>M5SB05</accession>
<sequence length="310" mass="34662">MRTANALPTTGVHSNFGPTLLFATSLHMAFASIKATTLSLAFPFAGNVATSTFPRLTRSLATPACCCMALMTTRLPSDCSTISNAYCHILVFVNLRSSRHSNDRFKSPDNHGMHTERGLRPDLEWTTLLSPPGDAGRSSLNACRSDISRMLRLIALTIAILAAFGAASIWIFTAPYRSLNDWNRAVMTKLETVKRHPPPEATMEQWDAILGWTQTAFPNVFYTPDYITDETRFRSFQSDLARRLDTSVDLETIDWIWDEFLVLSKHGKYYADGFRPIEPYGEIHLDESGNPHSNVDVRFPTNSIPNADEP</sequence>
<proteinExistence type="predicted"/>